<keyword evidence="3 14" id="KW-0964">Secreted</keyword>
<feature type="domain" description="CUB" evidence="18">
    <location>
        <begin position="341"/>
        <end position="448"/>
    </location>
</feature>
<comment type="subcellular location">
    <subcellularLocation>
        <location evidence="2 14">Secreted</location>
    </subcellularLocation>
</comment>
<evidence type="ECO:0000256" key="13">
    <source>
        <dbReference type="ARBA" id="ARBA00023180"/>
    </source>
</evidence>
<evidence type="ECO:0000256" key="11">
    <source>
        <dbReference type="ARBA" id="ARBA00023049"/>
    </source>
</evidence>
<dbReference type="PANTHER" id="PTHR10127">
    <property type="entry name" value="DISCOIDIN, CUB, EGF, LAMININ , AND ZINC METALLOPROTEASE DOMAIN CONTAINING"/>
    <property type="match status" value="1"/>
</dbReference>
<keyword evidence="10 16" id="KW-0862">Zinc</keyword>
<dbReference type="InterPro" id="IPR024079">
    <property type="entry name" value="MetalloPept_cat_dom_sf"/>
</dbReference>
<evidence type="ECO:0000256" key="7">
    <source>
        <dbReference type="ARBA" id="ARBA00022723"/>
    </source>
</evidence>
<evidence type="ECO:0000256" key="17">
    <source>
        <dbReference type="RuleBase" id="RU361183"/>
    </source>
</evidence>
<keyword evidence="12" id="KW-1015">Disulfide bond</keyword>
<dbReference type="PIRSF" id="PIRSF036365">
    <property type="entry name" value="Astacin_nematoda"/>
    <property type="match status" value="1"/>
</dbReference>
<reference evidence="20" key="1">
    <citation type="submission" date="2023-10" db="EMBL/GenBank/DDBJ databases">
        <title>Genome assembly of Pristionchus species.</title>
        <authorList>
            <person name="Yoshida K."/>
            <person name="Sommer R.J."/>
        </authorList>
    </citation>
    <scope>NUCLEOTIDE SEQUENCE</scope>
    <source>
        <strain evidence="20">RS0144</strain>
    </source>
</reference>
<dbReference type="SUPFAM" id="SSF49854">
    <property type="entry name" value="Spermadhesin, CUB domain"/>
    <property type="match status" value="1"/>
</dbReference>
<comment type="caution">
    <text evidence="20">The sequence shown here is derived from an EMBL/GenBank/DDBJ whole genome shotgun (WGS) entry which is preliminary data.</text>
</comment>
<dbReference type="CDD" id="cd04280">
    <property type="entry name" value="ZnMc_astacin_like"/>
    <property type="match status" value="1"/>
</dbReference>
<keyword evidence="11 16" id="KW-0482">Metalloprotease</keyword>
<evidence type="ECO:0000256" key="10">
    <source>
        <dbReference type="ARBA" id="ARBA00022833"/>
    </source>
</evidence>
<evidence type="ECO:0000256" key="8">
    <source>
        <dbReference type="ARBA" id="ARBA00022729"/>
    </source>
</evidence>
<dbReference type="Pfam" id="PF01400">
    <property type="entry name" value="Astacin"/>
    <property type="match status" value="1"/>
</dbReference>
<feature type="signal peptide" evidence="14 17">
    <location>
        <begin position="1"/>
        <end position="19"/>
    </location>
</feature>
<evidence type="ECO:0000256" key="4">
    <source>
        <dbReference type="ARBA" id="ARBA00022536"/>
    </source>
</evidence>
<dbReference type="FunFam" id="3.40.390.10:FF:000073">
    <property type="entry name" value="Zinc metalloproteinase"/>
    <property type="match status" value="1"/>
</dbReference>
<dbReference type="PROSITE" id="PS01180">
    <property type="entry name" value="CUB"/>
    <property type="match status" value="1"/>
</dbReference>
<evidence type="ECO:0000256" key="3">
    <source>
        <dbReference type="ARBA" id="ARBA00022525"/>
    </source>
</evidence>
<feature type="active site" evidence="16">
    <location>
        <position position="196"/>
    </location>
</feature>
<dbReference type="InterPro" id="IPR017050">
    <property type="entry name" value="Metallopeptidase_nem"/>
</dbReference>
<evidence type="ECO:0000256" key="5">
    <source>
        <dbReference type="ARBA" id="ARBA00022670"/>
    </source>
</evidence>
<keyword evidence="9 16" id="KW-0378">Hydrolase</keyword>
<dbReference type="InterPro" id="IPR034035">
    <property type="entry name" value="Astacin-like_dom"/>
</dbReference>
<dbReference type="GO" id="GO:0005576">
    <property type="term" value="C:extracellular region"/>
    <property type="evidence" value="ECO:0007669"/>
    <property type="project" value="UniProtKB-SubCell"/>
</dbReference>
<dbReference type="GO" id="GO:0006508">
    <property type="term" value="P:proteolysis"/>
    <property type="evidence" value="ECO:0007669"/>
    <property type="project" value="UniProtKB-KW"/>
</dbReference>
<evidence type="ECO:0000256" key="12">
    <source>
        <dbReference type="ARBA" id="ARBA00023157"/>
    </source>
</evidence>
<protein>
    <recommendedName>
        <fullName evidence="14">Zinc metalloproteinase</fullName>
    </recommendedName>
</protein>
<comment type="cofactor">
    <cofactor evidence="16 17">
        <name>Zn(2+)</name>
        <dbReference type="ChEBI" id="CHEBI:29105"/>
    </cofactor>
    <text evidence="16 17">Binds 1 zinc ion per subunit.</text>
</comment>
<evidence type="ECO:0000256" key="14">
    <source>
        <dbReference type="PIRNR" id="PIRNR036365"/>
    </source>
</evidence>
<feature type="binding site" evidence="16">
    <location>
        <position position="205"/>
    </location>
    <ligand>
        <name>Zn(2+)</name>
        <dbReference type="ChEBI" id="CHEBI:29105"/>
        <note>catalytic</note>
    </ligand>
</feature>
<feature type="binding site" evidence="16">
    <location>
        <position position="195"/>
    </location>
    <ligand>
        <name>Zn(2+)</name>
        <dbReference type="ChEBI" id="CHEBI:29105"/>
        <note>catalytic</note>
    </ligand>
</feature>
<feature type="domain" description="Peptidase M12A" evidence="19">
    <location>
        <begin position="103"/>
        <end position="298"/>
    </location>
</feature>
<dbReference type="InterPro" id="IPR006026">
    <property type="entry name" value="Peptidase_Metallo"/>
</dbReference>
<dbReference type="PROSITE" id="PS51864">
    <property type="entry name" value="ASTACIN"/>
    <property type="match status" value="1"/>
</dbReference>
<proteinExistence type="predicted"/>
<dbReference type="Gene3D" id="2.60.120.290">
    <property type="entry name" value="Spermadhesin, CUB domain"/>
    <property type="match status" value="1"/>
</dbReference>
<evidence type="ECO:0000256" key="1">
    <source>
        <dbReference type="ARBA" id="ARBA00002657"/>
    </source>
</evidence>
<dbReference type="GO" id="GO:0008270">
    <property type="term" value="F:zinc ion binding"/>
    <property type="evidence" value="ECO:0007669"/>
    <property type="project" value="UniProtKB-UniRule"/>
</dbReference>
<dbReference type="AlphaFoldDB" id="A0AAV5ULD6"/>
<dbReference type="Pfam" id="PF00431">
    <property type="entry name" value="CUB"/>
    <property type="match status" value="1"/>
</dbReference>
<evidence type="ECO:0000256" key="2">
    <source>
        <dbReference type="ARBA" id="ARBA00004613"/>
    </source>
</evidence>
<keyword evidence="5 16" id="KW-0645">Protease</keyword>
<dbReference type="EMBL" id="BTSX01000006">
    <property type="protein sequence ID" value="GMT07891.1"/>
    <property type="molecule type" value="Genomic_DNA"/>
</dbReference>
<evidence type="ECO:0000256" key="16">
    <source>
        <dbReference type="PROSITE-ProRule" id="PRU01211"/>
    </source>
</evidence>
<evidence type="ECO:0000259" key="19">
    <source>
        <dbReference type="PROSITE" id="PS51864"/>
    </source>
</evidence>
<evidence type="ECO:0000313" key="21">
    <source>
        <dbReference type="Proteomes" id="UP001432027"/>
    </source>
</evidence>
<feature type="binding site" evidence="16">
    <location>
        <position position="199"/>
    </location>
    <ligand>
        <name>Zn(2+)</name>
        <dbReference type="ChEBI" id="CHEBI:29105"/>
        <note>catalytic</note>
    </ligand>
</feature>
<feature type="chain" id="PRO_5043099061" description="Zinc metalloproteinase" evidence="14 17">
    <location>
        <begin position="20"/>
        <end position="448"/>
    </location>
</feature>
<keyword evidence="8 14" id="KW-0732">Signal</keyword>
<evidence type="ECO:0000313" key="20">
    <source>
        <dbReference type="EMBL" id="GMT07891.1"/>
    </source>
</evidence>
<evidence type="ECO:0000256" key="9">
    <source>
        <dbReference type="ARBA" id="ARBA00022801"/>
    </source>
</evidence>
<keyword evidence="13" id="KW-0325">Glycoprotein</keyword>
<comment type="function">
    <text evidence="1">Metalloprotease.</text>
</comment>
<evidence type="ECO:0000256" key="6">
    <source>
        <dbReference type="ARBA" id="ARBA00022685"/>
    </source>
</evidence>
<keyword evidence="21" id="KW-1185">Reference proteome</keyword>
<evidence type="ECO:0000259" key="18">
    <source>
        <dbReference type="PROSITE" id="PS01180"/>
    </source>
</evidence>
<gene>
    <name evidence="20" type="ORF">PENTCL1PPCAC_30065</name>
</gene>
<dbReference type="SMART" id="SM00042">
    <property type="entry name" value="CUB"/>
    <property type="match status" value="1"/>
</dbReference>
<dbReference type="SUPFAM" id="SSF55486">
    <property type="entry name" value="Metalloproteases ('zincins'), catalytic domain"/>
    <property type="match status" value="1"/>
</dbReference>
<dbReference type="PRINTS" id="PR00480">
    <property type="entry name" value="ASTACIN"/>
</dbReference>
<organism evidence="20 21">
    <name type="scientific">Pristionchus entomophagus</name>
    <dbReference type="NCBI Taxonomy" id="358040"/>
    <lineage>
        <taxon>Eukaryota</taxon>
        <taxon>Metazoa</taxon>
        <taxon>Ecdysozoa</taxon>
        <taxon>Nematoda</taxon>
        <taxon>Chromadorea</taxon>
        <taxon>Rhabditida</taxon>
        <taxon>Rhabditina</taxon>
        <taxon>Diplogasteromorpha</taxon>
        <taxon>Diplogasteroidea</taxon>
        <taxon>Neodiplogasteridae</taxon>
        <taxon>Pristionchus</taxon>
    </lineage>
</organism>
<dbReference type="InterPro" id="IPR000859">
    <property type="entry name" value="CUB_dom"/>
</dbReference>
<name>A0AAV5ULD6_9BILA</name>
<keyword evidence="6" id="KW-0165">Cleavage on pair of basic residues</keyword>
<evidence type="ECO:0000256" key="15">
    <source>
        <dbReference type="PROSITE-ProRule" id="PRU00059"/>
    </source>
</evidence>
<keyword evidence="4" id="KW-0245">EGF-like domain</keyword>
<dbReference type="InterPro" id="IPR001506">
    <property type="entry name" value="Peptidase_M12A"/>
</dbReference>
<dbReference type="SMART" id="SM00235">
    <property type="entry name" value="ZnMc"/>
    <property type="match status" value="1"/>
</dbReference>
<sequence length="448" mass="50803">MDRRALITLVSCCLAFVSTTTLRDLSRPDTETVDFLQSLQDEVEQEFDREIQFDQDESFPVTDPVDPLTALNANYSDLLFEGDIRLSHEAILSLQGDHRSRRQAVRAPNLLWRDGVPYTLGEGLSATKRKVIREAIAFWNRETCVNFRARGTEDHYLYFVGHDQGCWSTVGRDKKQTQQWISIGDGCQLFGIAAHEIGHALGVMHQQSRPDRDDFVSIMWSRIKRKVEGNFAKARTTNTYDLPYDYGSVMHYGPTSFANNPKTHTISAKDANYLLTMGNREGPSFLDVALVNKLYSCQDRCPDIGCENGGYPDSRNCGVCKCAPVFTGTYCELPWFGPSSCGGSETVTEEWQTFDRKVVKDQHCIFHFEAPEGSKVEFDLEKVDGLCNYGCYEDRVEFRVDRDRLSTGYRFCCPVNPSRRFTADSSSAPVILKSTKNQTSVLFRYRAV</sequence>
<keyword evidence="7 16" id="KW-0479">Metal-binding</keyword>
<accession>A0AAV5ULD6</accession>
<dbReference type="GO" id="GO:0018996">
    <property type="term" value="P:molting cycle, collagen and cuticulin-based cuticle"/>
    <property type="evidence" value="ECO:0007669"/>
    <property type="project" value="InterPro"/>
</dbReference>
<comment type="caution">
    <text evidence="15">Lacks conserved residue(s) required for the propagation of feature annotation.</text>
</comment>
<dbReference type="InterPro" id="IPR035914">
    <property type="entry name" value="Sperma_CUB_dom_sf"/>
</dbReference>
<dbReference type="Proteomes" id="UP001432027">
    <property type="component" value="Unassembled WGS sequence"/>
</dbReference>
<dbReference type="PANTHER" id="PTHR10127:SF891">
    <property type="entry name" value="ZINC METALLOPROTEINASE NAS-29"/>
    <property type="match status" value="1"/>
</dbReference>
<dbReference type="GO" id="GO:0004222">
    <property type="term" value="F:metalloendopeptidase activity"/>
    <property type="evidence" value="ECO:0007669"/>
    <property type="project" value="UniProtKB-UniRule"/>
</dbReference>
<dbReference type="Gene3D" id="3.40.390.10">
    <property type="entry name" value="Collagenase (Catalytic Domain)"/>
    <property type="match status" value="1"/>
</dbReference>